<sequence length="164" mass="16926">MKLLFTSVAAIAISVSCVIAGGPIEGCLKTHTVVAGDSCDGIAASFKLTPDKFYEMNPGLHHAGDHLCDNLDDGKKYCVCIEEPCVEEPVAAPKAADDNTSSPPAIKNTVSPDSNPGSPVVARSSPALVAAADTASPEKKTNMASLSSPFTFLVFSMIVLSAMV</sequence>
<dbReference type="AlphaFoldDB" id="A0A163K665"/>
<reference evidence="4" key="1">
    <citation type="submission" date="2016-04" db="EMBL/GenBank/DDBJ databases">
        <authorList>
            <person name="Evans L.H."/>
            <person name="Alamgir A."/>
            <person name="Owens N."/>
            <person name="Weber N.D."/>
            <person name="Virtaneva K."/>
            <person name="Barbian K."/>
            <person name="Babar A."/>
            <person name="Rosenke K."/>
        </authorList>
    </citation>
    <scope>NUCLEOTIDE SEQUENCE [LARGE SCALE GENOMIC DNA]</scope>
    <source>
        <strain evidence="4">CBS 101.48</strain>
    </source>
</reference>
<dbReference type="SUPFAM" id="SSF54106">
    <property type="entry name" value="LysM domain"/>
    <property type="match status" value="1"/>
</dbReference>
<dbReference type="InterPro" id="IPR036779">
    <property type="entry name" value="LysM_dom_sf"/>
</dbReference>
<accession>A0A163K665</accession>
<name>A0A163K665_ABSGL</name>
<dbReference type="InParanoid" id="A0A163K665"/>
<keyword evidence="5" id="KW-1185">Reference proteome</keyword>
<gene>
    <name evidence="4" type="primary">ABSGL_10439.1 scaffold 12026</name>
</gene>
<feature type="compositionally biased region" description="Polar residues" evidence="1">
    <location>
        <begin position="98"/>
        <end position="117"/>
    </location>
</feature>
<evidence type="ECO:0000256" key="1">
    <source>
        <dbReference type="SAM" id="MobiDB-lite"/>
    </source>
</evidence>
<evidence type="ECO:0000313" key="4">
    <source>
        <dbReference type="EMBL" id="SAM04573.1"/>
    </source>
</evidence>
<evidence type="ECO:0000256" key="2">
    <source>
        <dbReference type="SAM" id="SignalP"/>
    </source>
</evidence>
<dbReference type="PROSITE" id="PS51782">
    <property type="entry name" value="LYSM"/>
    <property type="match status" value="1"/>
</dbReference>
<keyword evidence="2" id="KW-0732">Signal</keyword>
<feature type="region of interest" description="Disordered" evidence="1">
    <location>
        <begin position="91"/>
        <end position="122"/>
    </location>
</feature>
<protein>
    <recommendedName>
        <fullName evidence="3">LysM domain-containing protein</fullName>
    </recommendedName>
</protein>
<proteinExistence type="predicted"/>
<dbReference type="OrthoDB" id="2281372at2759"/>
<evidence type="ECO:0000313" key="5">
    <source>
        <dbReference type="Proteomes" id="UP000078561"/>
    </source>
</evidence>
<evidence type="ECO:0000259" key="3">
    <source>
        <dbReference type="PROSITE" id="PS51782"/>
    </source>
</evidence>
<dbReference type="SMART" id="SM00257">
    <property type="entry name" value="LysM"/>
    <property type="match status" value="1"/>
</dbReference>
<dbReference type="EMBL" id="LT554414">
    <property type="protein sequence ID" value="SAM04573.1"/>
    <property type="molecule type" value="Genomic_DNA"/>
</dbReference>
<feature type="chain" id="PRO_5007843592" description="LysM domain-containing protein" evidence="2">
    <location>
        <begin position="21"/>
        <end position="164"/>
    </location>
</feature>
<organism evidence="4">
    <name type="scientific">Absidia glauca</name>
    <name type="common">Pin mould</name>
    <dbReference type="NCBI Taxonomy" id="4829"/>
    <lineage>
        <taxon>Eukaryota</taxon>
        <taxon>Fungi</taxon>
        <taxon>Fungi incertae sedis</taxon>
        <taxon>Mucoromycota</taxon>
        <taxon>Mucoromycotina</taxon>
        <taxon>Mucoromycetes</taxon>
        <taxon>Mucorales</taxon>
        <taxon>Cunninghamellaceae</taxon>
        <taxon>Absidia</taxon>
    </lineage>
</organism>
<feature type="domain" description="LysM" evidence="3">
    <location>
        <begin position="29"/>
        <end position="79"/>
    </location>
</feature>
<dbReference type="InterPro" id="IPR018392">
    <property type="entry name" value="LysM"/>
</dbReference>
<dbReference type="CDD" id="cd00118">
    <property type="entry name" value="LysM"/>
    <property type="match status" value="1"/>
</dbReference>
<dbReference type="STRING" id="4829.A0A163K665"/>
<dbReference type="Proteomes" id="UP000078561">
    <property type="component" value="Unassembled WGS sequence"/>
</dbReference>
<dbReference type="Gene3D" id="3.10.350.10">
    <property type="entry name" value="LysM domain"/>
    <property type="match status" value="1"/>
</dbReference>
<dbReference type="PROSITE" id="PS51257">
    <property type="entry name" value="PROKAR_LIPOPROTEIN"/>
    <property type="match status" value="1"/>
</dbReference>
<dbReference type="Pfam" id="PF01476">
    <property type="entry name" value="LysM"/>
    <property type="match status" value="1"/>
</dbReference>
<feature type="signal peptide" evidence="2">
    <location>
        <begin position="1"/>
        <end position="20"/>
    </location>
</feature>